<dbReference type="AlphaFoldDB" id="A0AA37XGH0"/>
<proteinExistence type="predicted"/>
<dbReference type="EMBL" id="BSUM01000001">
    <property type="protein sequence ID" value="GMA32925.1"/>
    <property type="molecule type" value="Genomic_DNA"/>
</dbReference>
<evidence type="ECO:0000256" key="1">
    <source>
        <dbReference type="SAM" id="MobiDB-lite"/>
    </source>
</evidence>
<sequence>MRDEGGEPGVEQPARGEGDVEVVARRRPGLVPARTPPVDDPLAVARGDRHRDAEAAAARRGVEIVGEPCQHGAEPALHDGVAARAEHEVAHEHAATLSARQRGGDALDREEVQHVRGR</sequence>
<gene>
    <name evidence="2" type="ORF">GCM10025875_29170</name>
</gene>
<name>A0AA37XGH0_9MICO</name>
<protein>
    <submittedName>
        <fullName evidence="2">Uncharacterized protein</fullName>
    </submittedName>
</protein>
<feature type="compositionally biased region" description="Basic and acidic residues" evidence="1">
    <location>
        <begin position="102"/>
        <end position="118"/>
    </location>
</feature>
<organism evidence="2 3">
    <name type="scientific">Litorihabitans aurantiacus</name>
    <dbReference type="NCBI Taxonomy" id="1930061"/>
    <lineage>
        <taxon>Bacteria</taxon>
        <taxon>Bacillati</taxon>
        <taxon>Actinomycetota</taxon>
        <taxon>Actinomycetes</taxon>
        <taxon>Micrococcales</taxon>
        <taxon>Beutenbergiaceae</taxon>
        <taxon>Litorihabitans</taxon>
    </lineage>
</organism>
<dbReference type="Proteomes" id="UP001157161">
    <property type="component" value="Unassembled WGS sequence"/>
</dbReference>
<accession>A0AA37XGH0</accession>
<reference evidence="2" key="1">
    <citation type="journal article" date="2014" name="Int. J. Syst. Evol. Microbiol.">
        <title>Complete genome sequence of Corynebacterium casei LMG S-19264T (=DSM 44701T), isolated from a smear-ripened cheese.</title>
        <authorList>
            <consortium name="US DOE Joint Genome Institute (JGI-PGF)"/>
            <person name="Walter F."/>
            <person name="Albersmeier A."/>
            <person name="Kalinowski J."/>
            <person name="Ruckert C."/>
        </authorList>
    </citation>
    <scope>NUCLEOTIDE SEQUENCE</scope>
    <source>
        <strain evidence="2">NBRC 112290</strain>
    </source>
</reference>
<feature type="region of interest" description="Disordered" evidence="1">
    <location>
        <begin position="1"/>
        <end position="49"/>
    </location>
</feature>
<reference evidence="2" key="2">
    <citation type="submission" date="2023-02" db="EMBL/GenBank/DDBJ databases">
        <authorList>
            <person name="Sun Q."/>
            <person name="Mori K."/>
        </authorList>
    </citation>
    <scope>NUCLEOTIDE SEQUENCE</scope>
    <source>
        <strain evidence="2">NBRC 112290</strain>
    </source>
</reference>
<feature type="region of interest" description="Disordered" evidence="1">
    <location>
        <begin position="96"/>
        <end position="118"/>
    </location>
</feature>
<evidence type="ECO:0000313" key="3">
    <source>
        <dbReference type="Proteomes" id="UP001157161"/>
    </source>
</evidence>
<evidence type="ECO:0000313" key="2">
    <source>
        <dbReference type="EMBL" id="GMA32925.1"/>
    </source>
</evidence>
<feature type="compositionally biased region" description="Basic and acidic residues" evidence="1">
    <location>
        <begin position="14"/>
        <end position="24"/>
    </location>
</feature>
<comment type="caution">
    <text evidence="2">The sequence shown here is derived from an EMBL/GenBank/DDBJ whole genome shotgun (WGS) entry which is preliminary data.</text>
</comment>
<keyword evidence="3" id="KW-1185">Reference proteome</keyword>